<dbReference type="CDD" id="cd00397">
    <property type="entry name" value="DNA_BRE_C"/>
    <property type="match status" value="1"/>
</dbReference>
<accession>A0ABU3D630</accession>
<dbReference type="EMBL" id="JAVRHK010000006">
    <property type="protein sequence ID" value="MDT0676990.1"/>
    <property type="molecule type" value="Genomic_DNA"/>
</dbReference>
<evidence type="ECO:0000256" key="3">
    <source>
        <dbReference type="ARBA" id="ARBA00023172"/>
    </source>
</evidence>
<evidence type="ECO:0000256" key="1">
    <source>
        <dbReference type="ARBA" id="ARBA00008857"/>
    </source>
</evidence>
<feature type="domain" description="Tyr recombinase" evidence="4">
    <location>
        <begin position="148"/>
        <end position="369"/>
    </location>
</feature>
<dbReference type="InterPro" id="IPR050090">
    <property type="entry name" value="Tyrosine_recombinase_XerCD"/>
</dbReference>
<evidence type="ECO:0000313" key="6">
    <source>
        <dbReference type="Proteomes" id="UP001262582"/>
    </source>
</evidence>
<keyword evidence="3" id="KW-0233">DNA recombination</keyword>
<dbReference type="SUPFAM" id="SSF56349">
    <property type="entry name" value="DNA breaking-rejoining enzymes"/>
    <property type="match status" value="1"/>
</dbReference>
<comment type="caution">
    <text evidence="5">The sequence shown here is derived from an EMBL/GenBank/DDBJ whole genome shotgun (WGS) entry which is preliminary data.</text>
</comment>
<dbReference type="Pfam" id="PF00589">
    <property type="entry name" value="Phage_integrase"/>
    <property type="match status" value="1"/>
</dbReference>
<comment type="similarity">
    <text evidence="1">Belongs to the 'phage' integrase family.</text>
</comment>
<dbReference type="InterPro" id="IPR013762">
    <property type="entry name" value="Integrase-like_cat_sf"/>
</dbReference>
<evidence type="ECO:0000259" key="4">
    <source>
        <dbReference type="PROSITE" id="PS51898"/>
    </source>
</evidence>
<name>A0ABU3D630_9FLAO</name>
<proteinExistence type="inferred from homology"/>
<dbReference type="Gene3D" id="1.10.443.10">
    <property type="entry name" value="Intergrase catalytic core"/>
    <property type="match status" value="1"/>
</dbReference>
<organism evidence="5 6">
    <name type="scientific">Autumnicola musiva</name>
    <dbReference type="NCBI Taxonomy" id="3075589"/>
    <lineage>
        <taxon>Bacteria</taxon>
        <taxon>Pseudomonadati</taxon>
        <taxon>Bacteroidota</taxon>
        <taxon>Flavobacteriia</taxon>
        <taxon>Flavobacteriales</taxon>
        <taxon>Flavobacteriaceae</taxon>
        <taxon>Autumnicola</taxon>
    </lineage>
</organism>
<sequence>MNIVRVSFKCDINKPVLCKESVPVYLPFKYNILSLKNKSYKTQYNYMHSIKILFEFFEDQKINLQLEILKSNFSLILGKIDSLTMYLETKESKTKDASNPNSFLTKNNHLCRMRNFLEWCNLYFNNSSNDENRQIESIFNSHIVSFGYNSSYTSLEKKDIKNILDLAHPHSENNPFVKKNRVRNFVIILLLSETGLRLSELLKIKTDDFIRDGRKIYLRIVNRNIDKEDTRKNPPSLKNYYGIRTVGISQGTYELIDLYIQQHRKKNQHHSYLFTSDINGNPLAKNSVSNIFHIISIKLNLKFTPHVLRHFFSETMLEFLIEIKKIDMERAKDELRIICGWSINSNMPNLYTKNYISKLANNHNQERITCVNS</sequence>
<reference evidence="5 6" key="1">
    <citation type="submission" date="2023-09" db="EMBL/GenBank/DDBJ databases">
        <authorList>
            <person name="Rey-Velasco X."/>
        </authorList>
    </citation>
    <scope>NUCLEOTIDE SEQUENCE [LARGE SCALE GENOMIC DNA]</scope>
    <source>
        <strain evidence="5 6">F117</strain>
    </source>
</reference>
<dbReference type="InterPro" id="IPR002104">
    <property type="entry name" value="Integrase_catalytic"/>
</dbReference>
<dbReference type="PANTHER" id="PTHR30349">
    <property type="entry name" value="PHAGE INTEGRASE-RELATED"/>
    <property type="match status" value="1"/>
</dbReference>
<keyword evidence="6" id="KW-1185">Reference proteome</keyword>
<evidence type="ECO:0000256" key="2">
    <source>
        <dbReference type="ARBA" id="ARBA00023125"/>
    </source>
</evidence>
<dbReference type="PANTHER" id="PTHR30349:SF41">
    <property type="entry name" value="INTEGRASE_RECOMBINASE PROTEIN MJ0367-RELATED"/>
    <property type="match status" value="1"/>
</dbReference>
<evidence type="ECO:0000313" key="5">
    <source>
        <dbReference type="EMBL" id="MDT0676990.1"/>
    </source>
</evidence>
<dbReference type="RefSeq" id="WP_311503334.1">
    <property type="nucleotide sequence ID" value="NZ_JAVRHK010000006.1"/>
</dbReference>
<dbReference type="PROSITE" id="PS51898">
    <property type="entry name" value="TYR_RECOMBINASE"/>
    <property type="match status" value="1"/>
</dbReference>
<keyword evidence="2" id="KW-0238">DNA-binding</keyword>
<dbReference type="Proteomes" id="UP001262582">
    <property type="component" value="Unassembled WGS sequence"/>
</dbReference>
<protein>
    <submittedName>
        <fullName evidence="5">Site-specific integrase</fullName>
    </submittedName>
</protein>
<gene>
    <name evidence="5" type="ORF">RM539_10395</name>
</gene>
<dbReference type="InterPro" id="IPR011010">
    <property type="entry name" value="DNA_brk_join_enz"/>
</dbReference>